<dbReference type="InterPro" id="IPR011335">
    <property type="entry name" value="Restrct_endonuc-II-like"/>
</dbReference>
<organism evidence="3 4">
    <name type="scientific">Pararhodospirillum photometricum DSM 122</name>
    <dbReference type="NCBI Taxonomy" id="1150469"/>
    <lineage>
        <taxon>Bacteria</taxon>
        <taxon>Pseudomonadati</taxon>
        <taxon>Pseudomonadota</taxon>
        <taxon>Alphaproteobacteria</taxon>
        <taxon>Rhodospirillales</taxon>
        <taxon>Rhodospirillaceae</taxon>
        <taxon>Pararhodospirillum</taxon>
    </lineage>
</organism>
<accession>H6SQF6</accession>
<sequence>MTLQRRRHARARGRWAETWACLWLRLKGWRIVARGWHRGRGTGVGEVDIIARRGAVLAFVEVKARARLDEALEAVSARQRRRLERAALVYLGRFPGPPEQQVRFDVVAVGHWGRIHHVEEAWWP</sequence>
<dbReference type="Pfam" id="PF02021">
    <property type="entry name" value="UPF0102"/>
    <property type="match status" value="1"/>
</dbReference>
<dbReference type="SUPFAM" id="SSF52980">
    <property type="entry name" value="Restriction endonuclease-like"/>
    <property type="match status" value="1"/>
</dbReference>
<reference evidence="3 4" key="1">
    <citation type="submission" date="2012-02" db="EMBL/GenBank/DDBJ databases">
        <title>Shotgun genome sequence of Phaeospirillum photometricum DSM 122.</title>
        <authorList>
            <person name="Duquesne K."/>
            <person name="Sturgis J."/>
        </authorList>
    </citation>
    <scope>NUCLEOTIDE SEQUENCE [LARGE SCALE GENOMIC DNA]</scope>
    <source>
        <strain evidence="4">DSM122</strain>
    </source>
</reference>
<dbReference type="KEGG" id="rpm:RSPPHO_03049"/>
<gene>
    <name evidence="3" type="ORF">RSPPHO_03049</name>
</gene>
<comment type="similarity">
    <text evidence="1 2">Belongs to the UPF0102 family.</text>
</comment>
<name>H6SQF6_PARPM</name>
<dbReference type="EMBL" id="HE663493">
    <property type="protein sequence ID" value="CCG09675.1"/>
    <property type="molecule type" value="Genomic_DNA"/>
</dbReference>
<dbReference type="InterPro" id="IPR011856">
    <property type="entry name" value="tRNA_endonuc-like_dom_sf"/>
</dbReference>
<dbReference type="NCBIfam" id="NF009151">
    <property type="entry name" value="PRK12497.1-5"/>
    <property type="match status" value="1"/>
</dbReference>
<dbReference type="Gene3D" id="3.40.1350.10">
    <property type="match status" value="1"/>
</dbReference>
<dbReference type="RefSeq" id="WP_014416303.1">
    <property type="nucleotide sequence ID" value="NC_017059.1"/>
</dbReference>
<dbReference type="GO" id="GO:0003676">
    <property type="term" value="F:nucleic acid binding"/>
    <property type="evidence" value="ECO:0007669"/>
    <property type="project" value="InterPro"/>
</dbReference>
<dbReference type="InterPro" id="IPR003509">
    <property type="entry name" value="UPF0102_YraN-like"/>
</dbReference>
<evidence type="ECO:0000256" key="2">
    <source>
        <dbReference type="HAMAP-Rule" id="MF_00048"/>
    </source>
</evidence>
<dbReference type="HAMAP" id="MF_00048">
    <property type="entry name" value="UPF0102"/>
    <property type="match status" value="1"/>
</dbReference>
<dbReference type="PATRIC" id="fig|1150469.3.peg.3439"/>
<dbReference type="AlphaFoldDB" id="H6SQF6"/>
<evidence type="ECO:0000256" key="1">
    <source>
        <dbReference type="ARBA" id="ARBA00006738"/>
    </source>
</evidence>
<dbReference type="HOGENOM" id="CLU_115353_0_2_5"/>
<dbReference type="eggNOG" id="COG0792">
    <property type="taxonomic scope" value="Bacteria"/>
</dbReference>
<dbReference type="PANTHER" id="PTHR34039">
    <property type="entry name" value="UPF0102 PROTEIN YRAN"/>
    <property type="match status" value="1"/>
</dbReference>
<dbReference type="STRING" id="1150469.RSPPHO_03049"/>
<dbReference type="PANTHER" id="PTHR34039:SF1">
    <property type="entry name" value="UPF0102 PROTEIN YRAN"/>
    <property type="match status" value="1"/>
</dbReference>
<proteinExistence type="inferred from homology"/>
<keyword evidence="4" id="KW-1185">Reference proteome</keyword>
<evidence type="ECO:0000313" key="4">
    <source>
        <dbReference type="Proteomes" id="UP000033220"/>
    </source>
</evidence>
<protein>
    <recommendedName>
        <fullName evidence="2">UPF0102 protein RSPPHO_03049</fullName>
    </recommendedName>
</protein>
<dbReference type="Proteomes" id="UP000033220">
    <property type="component" value="Chromosome DSM 122"/>
</dbReference>
<dbReference type="OrthoDB" id="9812968at2"/>
<evidence type="ECO:0000313" key="3">
    <source>
        <dbReference type="EMBL" id="CCG09675.1"/>
    </source>
</evidence>